<organism evidence="1 2">
    <name type="scientific">Mugilogobius chulae</name>
    <name type="common">yellowstripe goby</name>
    <dbReference type="NCBI Taxonomy" id="88201"/>
    <lineage>
        <taxon>Eukaryota</taxon>
        <taxon>Metazoa</taxon>
        <taxon>Chordata</taxon>
        <taxon>Craniata</taxon>
        <taxon>Vertebrata</taxon>
        <taxon>Euteleostomi</taxon>
        <taxon>Actinopterygii</taxon>
        <taxon>Neopterygii</taxon>
        <taxon>Teleostei</taxon>
        <taxon>Neoteleostei</taxon>
        <taxon>Acanthomorphata</taxon>
        <taxon>Gobiaria</taxon>
        <taxon>Gobiiformes</taxon>
        <taxon>Gobioidei</taxon>
        <taxon>Gobiidae</taxon>
        <taxon>Gobionellinae</taxon>
        <taxon>Mugilogobius</taxon>
    </lineage>
</organism>
<proteinExistence type="predicted"/>
<keyword evidence="2" id="KW-1185">Reference proteome</keyword>
<dbReference type="Proteomes" id="UP001460270">
    <property type="component" value="Unassembled WGS sequence"/>
</dbReference>
<accession>A0AAW0MHQ6</accession>
<evidence type="ECO:0000313" key="1">
    <source>
        <dbReference type="EMBL" id="KAK7877594.1"/>
    </source>
</evidence>
<reference evidence="2" key="1">
    <citation type="submission" date="2024-04" db="EMBL/GenBank/DDBJ databases">
        <title>Salinicola lusitanus LLJ914,a marine bacterium isolated from the Okinawa Trough.</title>
        <authorList>
            <person name="Li J."/>
        </authorList>
    </citation>
    <scope>NUCLEOTIDE SEQUENCE [LARGE SCALE GENOMIC DNA]</scope>
</reference>
<sequence length="214" mass="23166">MAGQTSRPQANLFSLPEVFCNIQIVSEEQRRYESPDSSQTPEVVFEEAAVPDVQSSITTTKKSDDTGACSMSYTHQTSSLSLFLSKGLLLLNTSPPTGISHPGSYQPKLVGCSGQAAFHKVGRLCPSVLTTFVLSLLENTFVFYPNPAGTTCHRGRSKGESDAYCNLTDGWFLNPGGLSGADAAVMRRMKSLERKSFEELCAGGWTIWKGPDRG</sequence>
<dbReference type="AlphaFoldDB" id="A0AAW0MHQ6"/>
<comment type="caution">
    <text evidence="1">The sequence shown here is derived from an EMBL/GenBank/DDBJ whole genome shotgun (WGS) entry which is preliminary data.</text>
</comment>
<dbReference type="EMBL" id="JBBPFD010000682">
    <property type="protein sequence ID" value="KAK7877594.1"/>
    <property type="molecule type" value="Genomic_DNA"/>
</dbReference>
<name>A0AAW0MHQ6_9GOBI</name>
<evidence type="ECO:0000313" key="2">
    <source>
        <dbReference type="Proteomes" id="UP001460270"/>
    </source>
</evidence>
<gene>
    <name evidence="1" type="ORF">WMY93_031697</name>
</gene>
<protein>
    <submittedName>
        <fullName evidence="1">Uncharacterized protein</fullName>
    </submittedName>
</protein>